<dbReference type="PANTHER" id="PTHR30468:SF1">
    <property type="entry name" value="ALPHA-KETOGLUTARATE-DEPENDENT SULFONATE DIOXYGENASE"/>
    <property type="match status" value="1"/>
</dbReference>
<feature type="domain" description="TauD/TfdA-like" evidence="6">
    <location>
        <begin position="38"/>
        <end position="267"/>
    </location>
</feature>
<evidence type="ECO:0000256" key="5">
    <source>
        <dbReference type="ARBA" id="ARBA00023004"/>
    </source>
</evidence>
<dbReference type="AlphaFoldDB" id="A0A4R1HSI4"/>
<dbReference type="GO" id="GO:0006790">
    <property type="term" value="P:sulfur compound metabolic process"/>
    <property type="evidence" value="ECO:0007669"/>
    <property type="project" value="TreeGrafter"/>
</dbReference>
<dbReference type="GO" id="GO:0000908">
    <property type="term" value="F:taurine dioxygenase activity"/>
    <property type="evidence" value="ECO:0007669"/>
    <property type="project" value="TreeGrafter"/>
</dbReference>
<dbReference type="InterPro" id="IPR003819">
    <property type="entry name" value="TauD/TfdA-like"/>
</dbReference>
<dbReference type="SUPFAM" id="SSF51197">
    <property type="entry name" value="Clavaminate synthase-like"/>
    <property type="match status" value="1"/>
</dbReference>
<comment type="caution">
    <text evidence="7">The sequence shown here is derived from an EMBL/GenBank/DDBJ whole genome shotgun (WGS) entry which is preliminary data.</text>
</comment>
<keyword evidence="2" id="KW-0479">Metal-binding</keyword>
<gene>
    <name evidence="7" type="ORF">EV378_1421</name>
</gene>
<dbReference type="Pfam" id="PF02668">
    <property type="entry name" value="TauD"/>
    <property type="match status" value="1"/>
</dbReference>
<dbReference type="Proteomes" id="UP000295560">
    <property type="component" value="Unassembled WGS sequence"/>
</dbReference>
<evidence type="ECO:0000256" key="2">
    <source>
        <dbReference type="ARBA" id="ARBA00022723"/>
    </source>
</evidence>
<dbReference type="EMBL" id="SMFZ01000001">
    <property type="protein sequence ID" value="TCK25607.1"/>
    <property type="molecule type" value="Genomic_DNA"/>
</dbReference>
<comment type="similarity">
    <text evidence="1">Belongs to the TfdA dioxygenase family.</text>
</comment>
<dbReference type="GO" id="GO:0046872">
    <property type="term" value="F:metal ion binding"/>
    <property type="evidence" value="ECO:0007669"/>
    <property type="project" value="UniProtKB-KW"/>
</dbReference>
<keyword evidence="8" id="KW-1185">Reference proteome</keyword>
<evidence type="ECO:0000256" key="1">
    <source>
        <dbReference type="ARBA" id="ARBA00005896"/>
    </source>
</evidence>
<sequence>MPVIHAPDAAWPVSVGAMECTAHEPIGVTVTGVSVAGAGAGLAPPLRDLLAEHGVAVLPDQWIDDDAFLTFLRGFGELAFTAGETPLPGHDDLNVISNVGRTTPPRSVFHVDTSYVRRPPAYTALRAVSIPEAGGETLFTNQYRAYETLPEALRDKLAGRTIRHVVSGVDPGEGQETEAEHPVFRRHPISGRVALYLSTPARCVAVSGMDEQESADTIARLYEHATHERNVYRHRWAPGDVVIWDNACVLHRADHDGVVGDRVMHRGMVAGTDVPSAVA</sequence>
<dbReference type="InterPro" id="IPR042098">
    <property type="entry name" value="TauD-like_sf"/>
</dbReference>
<keyword evidence="3 7" id="KW-0223">Dioxygenase</keyword>
<dbReference type="Gene3D" id="3.60.130.10">
    <property type="entry name" value="Clavaminate synthase-like"/>
    <property type="match status" value="1"/>
</dbReference>
<evidence type="ECO:0000313" key="8">
    <source>
        <dbReference type="Proteomes" id="UP000295560"/>
    </source>
</evidence>
<keyword evidence="5" id="KW-0408">Iron</keyword>
<proteinExistence type="inferred from homology"/>
<protein>
    <submittedName>
        <fullName evidence="7">Taurine dioxygenase</fullName>
    </submittedName>
</protein>
<evidence type="ECO:0000259" key="6">
    <source>
        <dbReference type="Pfam" id="PF02668"/>
    </source>
</evidence>
<dbReference type="GO" id="GO:0005737">
    <property type="term" value="C:cytoplasm"/>
    <property type="evidence" value="ECO:0007669"/>
    <property type="project" value="TreeGrafter"/>
</dbReference>
<evidence type="ECO:0000313" key="7">
    <source>
        <dbReference type="EMBL" id="TCK25607.1"/>
    </source>
</evidence>
<evidence type="ECO:0000256" key="3">
    <source>
        <dbReference type="ARBA" id="ARBA00022964"/>
    </source>
</evidence>
<accession>A0A4R1HSI4</accession>
<evidence type="ECO:0000256" key="4">
    <source>
        <dbReference type="ARBA" id="ARBA00023002"/>
    </source>
</evidence>
<dbReference type="PANTHER" id="PTHR30468">
    <property type="entry name" value="ALPHA-KETOGLUTARATE-DEPENDENT SULFONATE DIOXYGENASE"/>
    <property type="match status" value="1"/>
</dbReference>
<reference evidence="7 8" key="1">
    <citation type="submission" date="2019-03" db="EMBL/GenBank/DDBJ databases">
        <title>Sequencing the genomes of 1000 actinobacteria strains.</title>
        <authorList>
            <person name="Klenk H.-P."/>
        </authorList>
    </citation>
    <scope>NUCLEOTIDE SEQUENCE [LARGE SCALE GENOMIC DNA]</scope>
    <source>
        <strain evidence="7 8">DSM 44969</strain>
    </source>
</reference>
<dbReference type="InterPro" id="IPR051323">
    <property type="entry name" value="AtsK-like"/>
</dbReference>
<keyword evidence="4" id="KW-0560">Oxidoreductase</keyword>
<organism evidence="7 8">
    <name type="scientific">Pseudonocardia endophytica</name>
    <dbReference type="NCBI Taxonomy" id="401976"/>
    <lineage>
        <taxon>Bacteria</taxon>
        <taxon>Bacillati</taxon>
        <taxon>Actinomycetota</taxon>
        <taxon>Actinomycetes</taxon>
        <taxon>Pseudonocardiales</taxon>
        <taxon>Pseudonocardiaceae</taxon>
        <taxon>Pseudonocardia</taxon>
    </lineage>
</organism>
<name>A0A4R1HSI4_PSEEN</name>